<organism evidence="1">
    <name type="scientific">sediment metagenome</name>
    <dbReference type="NCBI Taxonomy" id="749907"/>
    <lineage>
        <taxon>unclassified sequences</taxon>
        <taxon>metagenomes</taxon>
        <taxon>ecological metagenomes</taxon>
    </lineage>
</organism>
<accession>D9PNJ2</accession>
<proteinExistence type="predicted"/>
<gene>
    <name evidence="1" type="ORF">LDC_3125</name>
</gene>
<sequence length="60" mass="7028">MAQGLEVWATPDIVTWDELIERMFVFDRQAGRLDSRWLSASAAQLLWERIVRDDPELNPL</sequence>
<reference evidence="1" key="1">
    <citation type="submission" date="2010-07" db="EMBL/GenBank/DDBJ databases">
        <authorList>
            <consortium name="CONSOLIDER consortium CSD2007-00005"/>
            <person name="Guazzaroni M.-E."/>
            <person name="Richter M."/>
            <person name="Garcia-Salamanca A."/>
            <person name="Yarza P."/>
            <person name="Ferrer M."/>
        </authorList>
    </citation>
    <scope>NUCLEOTIDE SEQUENCE</scope>
</reference>
<dbReference type="EMBL" id="ADZX01000969">
    <property type="protein sequence ID" value="EFK94871.1"/>
    <property type="molecule type" value="Genomic_DNA"/>
</dbReference>
<name>D9PNJ2_9ZZZZ</name>
<comment type="caution">
    <text evidence="1">The sequence shown here is derived from an EMBL/GenBank/DDBJ whole genome shotgun (WGS) entry which is preliminary data.</text>
</comment>
<protein>
    <submittedName>
        <fullName evidence="1">Uncharacterized protein</fullName>
    </submittedName>
</protein>
<dbReference type="AlphaFoldDB" id="D9PNJ2"/>
<reference evidence="1" key="2">
    <citation type="journal article" date="2011" name="Microb. Ecol.">
        <title>Taxonomic and Functional Metagenomic Profiling of the Microbial Community in the Anoxic Sediment of a Sub-saline Shallow Lake (Laguna de Carrizo, Central Spain).</title>
        <authorList>
            <person name="Ferrer M."/>
            <person name="Guazzaroni M.E."/>
            <person name="Richter M."/>
            <person name="Garcia-Salamanca A."/>
            <person name="Yarza P."/>
            <person name="Suarez-Suarez A."/>
            <person name="Solano J."/>
            <person name="Alcaide M."/>
            <person name="van Dillewijn P."/>
            <person name="Molina-Henares M.A."/>
            <person name="Lopez-Cortes N."/>
            <person name="Al-Ramahi Y."/>
            <person name="Guerrero C."/>
            <person name="Acosta A."/>
            <person name="de Eugenio L.I."/>
            <person name="Martinez V."/>
            <person name="Marques S."/>
            <person name="Rojo F."/>
            <person name="Santero E."/>
            <person name="Genilloud O."/>
            <person name="Perez-Perez J."/>
            <person name="Rossello-Mora R."/>
            <person name="Ramos J.L."/>
        </authorList>
    </citation>
    <scope>NUCLEOTIDE SEQUENCE</scope>
</reference>
<evidence type="ECO:0000313" key="1">
    <source>
        <dbReference type="EMBL" id="EFK94871.1"/>
    </source>
</evidence>
<feature type="non-terminal residue" evidence="1">
    <location>
        <position position="60"/>
    </location>
</feature>